<dbReference type="InterPro" id="IPR036291">
    <property type="entry name" value="NAD(P)-bd_dom_sf"/>
</dbReference>
<evidence type="ECO:0000313" key="2">
    <source>
        <dbReference type="EMBL" id="KAF5862739.1"/>
    </source>
</evidence>
<evidence type="ECO:0008006" key="4">
    <source>
        <dbReference type="Google" id="ProtNLM"/>
    </source>
</evidence>
<dbReference type="PANTHER" id="PTHR47534">
    <property type="entry name" value="YALI0E05731P"/>
    <property type="match status" value="1"/>
</dbReference>
<gene>
    <name evidence="2" type="ORF">ETB97_011189</name>
</gene>
<keyword evidence="1" id="KW-0560">Oxidoreductase</keyword>
<dbReference type="EMBL" id="SPNV01000066">
    <property type="protein sequence ID" value="KAF5862739.1"/>
    <property type="molecule type" value="Genomic_DNA"/>
</dbReference>
<comment type="caution">
    <text evidence="2">The sequence shown here is derived from an EMBL/GenBank/DDBJ whole genome shotgun (WGS) entry which is preliminary data.</text>
</comment>
<dbReference type="Pfam" id="PF00106">
    <property type="entry name" value="adh_short"/>
    <property type="match status" value="1"/>
</dbReference>
<name>A0A8H6E7V6_PETAA</name>
<protein>
    <recommendedName>
        <fullName evidence="4">Short-chain dehydrogenases/reductase</fullName>
    </recommendedName>
</protein>
<dbReference type="InterPro" id="IPR052228">
    <property type="entry name" value="Sec_Metab_Biosynth_Oxidored"/>
</dbReference>
<reference evidence="2 3" key="1">
    <citation type="submission" date="2019-04" db="EMBL/GenBank/DDBJ databases">
        <title>Aspergillus burnettii sp. nov., novel species from soil in southeast Queensland.</title>
        <authorList>
            <person name="Gilchrist C.L.M."/>
            <person name="Pitt J.I."/>
            <person name="Lange L."/>
            <person name="Lacey H.J."/>
            <person name="Vuong D."/>
            <person name="Midgley D.J."/>
            <person name="Greenfield P."/>
            <person name="Bradbury M."/>
            <person name="Lacey E."/>
            <person name="Busk P.K."/>
            <person name="Pilgaard B."/>
            <person name="Chooi Y.H."/>
            <person name="Piggott A.M."/>
        </authorList>
    </citation>
    <scope>NUCLEOTIDE SEQUENCE [LARGE SCALE GENOMIC DNA]</scope>
    <source>
        <strain evidence="2 3">FRR 5400</strain>
    </source>
</reference>
<dbReference type="SUPFAM" id="SSF51735">
    <property type="entry name" value="NAD(P)-binding Rossmann-fold domains"/>
    <property type="match status" value="1"/>
</dbReference>
<proteinExistence type="predicted"/>
<organism evidence="2 3">
    <name type="scientific">Petromyces alliaceus</name>
    <name type="common">Aspergillus alliaceus</name>
    <dbReference type="NCBI Taxonomy" id="209559"/>
    <lineage>
        <taxon>Eukaryota</taxon>
        <taxon>Fungi</taxon>
        <taxon>Dikarya</taxon>
        <taxon>Ascomycota</taxon>
        <taxon>Pezizomycotina</taxon>
        <taxon>Eurotiomycetes</taxon>
        <taxon>Eurotiomycetidae</taxon>
        <taxon>Eurotiales</taxon>
        <taxon>Aspergillaceae</taxon>
        <taxon>Aspergillus</taxon>
        <taxon>Aspergillus subgen. Circumdati</taxon>
    </lineage>
</organism>
<evidence type="ECO:0000256" key="1">
    <source>
        <dbReference type="ARBA" id="ARBA00023002"/>
    </source>
</evidence>
<keyword evidence="3" id="KW-1185">Reference proteome</keyword>
<sequence>MVGINEVRRSNATLHARNGSFVAVFVGGTSGIGEATAKELTKVIKKPTIHLIGRNAVAGSKILEELKSANPEGTFHFIQSDISLLKNVDEACSEIKQKEKAIDLLFLSTGHLATSKQSKYHYHLHTKEGLENNHALRYYSRMRFVHNLLPLLSASETPARVVTVLGGGQEGKIEEDNLDLQKSWSFMKSATYAATMNSLAVEHLATLHPSISFVHMFPGIVRTPLMNKTIGPIAGSIVGFLSRPMSISSEESGERNVFISTSAAYPPAVPREGNVGVPLVEGLKTSVASTGKVGGGSYILNYKGEDTTNEKVMSGYRAEEFPRKVWVHTLETFKKAFDPAQ</sequence>
<accession>A0A8H6E7V6</accession>
<dbReference type="GO" id="GO:0016491">
    <property type="term" value="F:oxidoreductase activity"/>
    <property type="evidence" value="ECO:0007669"/>
    <property type="project" value="UniProtKB-KW"/>
</dbReference>
<dbReference type="InterPro" id="IPR002347">
    <property type="entry name" value="SDR_fam"/>
</dbReference>
<evidence type="ECO:0000313" key="3">
    <source>
        <dbReference type="Proteomes" id="UP000541154"/>
    </source>
</evidence>
<dbReference type="Gene3D" id="3.40.50.720">
    <property type="entry name" value="NAD(P)-binding Rossmann-like Domain"/>
    <property type="match status" value="1"/>
</dbReference>
<dbReference type="Proteomes" id="UP000541154">
    <property type="component" value="Unassembled WGS sequence"/>
</dbReference>
<dbReference type="AlphaFoldDB" id="A0A8H6E7V6"/>
<dbReference type="PANTHER" id="PTHR47534:SF3">
    <property type="entry name" value="ALCOHOL DEHYDROGENASE-LIKE C-TERMINAL DOMAIN-CONTAINING PROTEIN"/>
    <property type="match status" value="1"/>
</dbReference>